<name>A0A9P8CI44_9HELO</name>
<keyword evidence="2" id="KW-1185">Reference proteome</keyword>
<gene>
    <name evidence="1" type="ORF">BJ878DRAFT_165819</name>
</gene>
<proteinExistence type="predicted"/>
<evidence type="ECO:0000313" key="1">
    <source>
        <dbReference type="EMBL" id="KAG9247557.1"/>
    </source>
</evidence>
<comment type="caution">
    <text evidence="1">The sequence shown here is derived from an EMBL/GenBank/DDBJ whole genome shotgun (WGS) entry which is preliminary data.</text>
</comment>
<dbReference type="EMBL" id="MU253769">
    <property type="protein sequence ID" value="KAG9247557.1"/>
    <property type="molecule type" value="Genomic_DNA"/>
</dbReference>
<reference evidence="1" key="1">
    <citation type="journal article" date="2021" name="IMA Fungus">
        <title>Genomic characterization of three marine fungi, including Emericellopsis atlantica sp. nov. with signatures of a generalist lifestyle and marine biomass degradation.</title>
        <authorList>
            <person name="Hagestad O.C."/>
            <person name="Hou L."/>
            <person name="Andersen J.H."/>
            <person name="Hansen E.H."/>
            <person name="Altermark B."/>
            <person name="Li C."/>
            <person name="Kuhnert E."/>
            <person name="Cox R.J."/>
            <person name="Crous P.W."/>
            <person name="Spatafora J.W."/>
            <person name="Lail K."/>
            <person name="Amirebrahimi M."/>
            <person name="Lipzen A."/>
            <person name="Pangilinan J."/>
            <person name="Andreopoulos W."/>
            <person name="Hayes R.D."/>
            <person name="Ng V."/>
            <person name="Grigoriev I.V."/>
            <person name="Jackson S.A."/>
            <person name="Sutton T.D.S."/>
            <person name="Dobson A.D.W."/>
            <person name="Rama T."/>
        </authorList>
    </citation>
    <scope>NUCLEOTIDE SEQUENCE</scope>
    <source>
        <strain evidence="1">TRa3180A</strain>
    </source>
</reference>
<sequence length="95" mass="10711">MRFLSYNFRYGYASIFIVLAGAKAEEWHLVLCMSHDVSPFDGKCLLWGIGSVTLLCSVRPQVHACYVTIQFGSMAEHMVIKRVCCLMSKEELVSS</sequence>
<dbReference type="AlphaFoldDB" id="A0A9P8CI44"/>
<protein>
    <submittedName>
        <fullName evidence="1">Uncharacterized protein</fullName>
    </submittedName>
</protein>
<dbReference type="Proteomes" id="UP000887226">
    <property type="component" value="Unassembled WGS sequence"/>
</dbReference>
<evidence type="ECO:0000313" key="2">
    <source>
        <dbReference type="Proteomes" id="UP000887226"/>
    </source>
</evidence>
<accession>A0A9P8CI44</accession>
<organism evidence="1 2">
    <name type="scientific">Calycina marina</name>
    <dbReference type="NCBI Taxonomy" id="1763456"/>
    <lineage>
        <taxon>Eukaryota</taxon>
        <taxon>Fungi</taxon>
        <taxon>Dikarya</taxon>
        <taxon>Ascomycota</taxon>
        <taxon>Pezizomycotina</taxon>
        <taxon>Leotiomycetes</taxon>
        <taxon>Helotiales</taxon>
        <taxon>Pezizellaceae</taxon>
        <taxon>Calycina</taxon>
    </lineage>
</organism>